<keyword evidence="2" id="KW-1185">Reference proteome</keyword>
<protein>
    <submittedName>
        <fullName evidence="1">DUF2847 family protein</fullName>
    </submittedName>
</protein>
<gene>
    <name evidence="1" type="ORF">F8153_15280</name>
</gene>
<dbReference type="SUPFAM" id="SSF52833">
    <property type="entry name" value="Thioredoxin-like"/>
    <property type="match status" value="1"/>
</dbReference>
<organism evidence="1 2">
    <name type="scientific">Alkaliphilus serpentinus</name>
    <dbReference type="NCBI Taxonomy" id="1482731"/>
    <lineage>
        <taxon>Bacteria</taxon>
        <taxon>Bacillati</taxon>
        <taxon>Bacillota</taxon>
        <taxon>Clostridia</taxon>
        <taxon>Peptostreptococcales</taxon>
        <taxon>Natronincolaceae</taxon>
        <taxon>Alkaliphilus</taxon>
    </lineage>
</organism>
<dbReference type="Gene3D" id="3.40.30.10">
    <property type="entry name" value="Glutaredoxin"/>
    <property type="match status" value="1"/>
</dbReference>
<reference evidence="1 2" key="1">
    <citation type="submission" date="2019-10" db="EMBL/GenBank/DDBJ databases">
        <title>Alkaliphilus serpentinus sp. nov. and Alkaliphilus pronyensis sp. nov., two novel anaerobic alkaliphilic species isolated from the serpentinized-hosted hydrothermal field of the Prony Bay (New Caledonia).</title>
        <authorList>
            <person name="Postec A."/>
        </authorList>
    </citation>
    <scope>NUCLEOTIDE SEQUENCE [LARGE SCALE GENOMIC DNA]</scope>
    <source>
        <strain evidence="1 2">LacT</strain>
    </source>
</reference>
<accession>A0A833M5V3</accession>
<dbReference type="AlphaFoldDB" id="A0A833M5V3"/>
<proteinExistence type="predicted"/>
<evidence type="ECO:0000313" key="2">
    <source>
        <dbReference type="Proteomes" id="UP000465601"/>
    </source>
</evidence>
<dbReference type="InterPro" id="IPR036249">
    <property type="entry name" value="Thioredoxin-like_sf"/>
</dbReference>
<evidence type="ECO:0000313" key="1">
    <source>
        <dbReference type="EMBL" id="KAB3525448.1"/>
    </source>
</evidence>
<dbReference type="InterPro" id="IPR022551">
    <property type="entry name" value="BrxC"/>
</dbReference>
<comment type="caution">
    <text evidence="1">The sequence shown here is derived from an EMBL/GenBank/DDBJ whole genome shotgun (WGS) entry which is preliminary data.</text>
</comment>
<name>A0A833M5V3_9FIRM</name>
<dbReference type="Pfam" id="PF11009">
    <property type="entry name" value="BrxC"/>
    <property type="match status" value="1"/>
</dbReference>
<sequence length="119" mass="13874">MAKRIKKISDLGELEKLIKRSNKKPVFIFKHDDSIQESEDAYQEYLDFAEDTEEDILFSVIFVREDVEASDAIEELLDVNHEVPQLILVMDEEAVWDDTKENITADNLIEVVNEFIIEI</sequence>
<dbReference type="Proteomes" id="UP000465601">
    <property type="component" value="Unassembled WGS sequence"/>
</dbReference>
<dbReference type="EMBL" id="WBZB01000067">
    <property type="protein sequence ID" value="KAB3525448.1"/>
    <property type="molecule type" value="Genomic_DNA"/>
</dbReference>
<dbReference type="OrthoDB" id="677051at2"/>
<dbReference type="RefSeq" id="WP_151867216.1">
    <property type="nucleotide sequence ID" value="NZ_WBZB01000067.1"/>
</dbReference>